<proteinExistence type="predicted"/>
<dbReference type="SUPFAM" id="SSF46785">
    <property type="entry name" value="Winged helix' DNA-binding domain"/>
    <property type="match status" value="1"/>
</dbReference>
<evidence type="ECO:0000259" key="8">
    <source>
        <dbReference type="PROSITE" id="PS50961"/>
    </source>
</evidence>
<sequence length="139" mass="16214">MEIVAIEKQNESDRHKNKKKTHKKHSKPPVAEAAGDHTGVQKSHRKRKRHHFNAIRAQMEFYFGDANLSKDRYLKQLMDKDPYVPLDIFLTFNKMKALTSSVEEIKKSLTNSELLELDENNSRVRHSLFARPCTVSLLR</sequence>
<dbReference type="OrthoDB" id="439993at2759"/>
<evidence type="ECO:0000313" key="9">
    <source>
        <dbReference type="EMBL" id="JAC38986.1"/>
    </source>
</evidence>
<dbReference type="InterPro" id="IPR036390">
    <property type="entry name" value="WH_DNA-bd_sf"/>
</dbReference>
<dbReference type="CDD" id="cd07323">
    <property type="entry name" value="LAM"/>
    <property type="match status" value="1"/>
</dbReference>
<dbReference type="GO" id="GO:0003723">
    <property type="term" value="F:RNA binding"/>
    <property type="evidence" value="ECO:0007669"/>
    <property type="project" value="UniProtKB-UniRule"/>
</dbReference>
<dbReference type="PANTHER" id="PTHR22792:SF62">
    <property type="entry name" value="LA-RELATED PROTEIN 7"/>
    <property type="match status" value="1"/>
</dbReference>
<evidence type="ECO:0000256" key="7">
    <source>
        <dbReference type="SAM" id="MobiDB-lite"/>
    </source>
</evidence>
<protein>
    <submittedName>
        <fullName evidence="9">La-related protein 7</fullName>
    </submittedName>
</protein>
<keyword evidence="4" id="KW-0804">Transcription</keyword>
<evidence type="ECO:0000256" key="6">
    <source>
        <dbReference type="PROSITE-ProRule" id="PRU00332"/>
    </source>
</evidence>
<name>A0A034V6N4_BACDO</name>
<dbReference type="InterPro" id="IPR045180">
    <property type="entry name" value="La_dom_prot"/>
</dbReference>
<dbReference type="PRINTS" id="PR00302">
    <property type="entry name" value="LUPUSLA"/>
</dbReference>
<feature type="compositionally biased region" description="Basic residues" evidence="7">
    <location>
        <begin position="15"/>
        <end position="27"/>
    </location>
</feature>
<dbReference type="GO" id="GO:1990904">
    <property type="term" value="C:ribonucleoprotein complex"/>
    <property type="evidence" value="ECO:0007669"/>
    <property type="project" value="InterPro"/>
</dbReference>
<keyword evidence="2 6" id="KW-0694">RNA-binding</keyword>
<evidence type="ECO:0000256" key="5">
    <source>
        <dbReference type="ARBA" id="ARBA00023242"/>
    </source>
</evidence>
<organism evidence="9">
    <name type="scientific">Bactrocera dorsalis</name>
    <name type="common">Oriental fruit fly</name>
    <name type="synonym">Dacus dorsalis</name>
    <dbReference type="NCBI Taxonomy" id="27457"/>
    <lineage>
        <taxon>Eukaryota</taxon>
        <taxon>Metazoa</taxon>
        <taxon>Ecdysozoa</taxon>
        <taxon>Arthropoda</taxon>
        <taxon>Hexapoda</taxon>
        <taxon>Insecta</taxon>
        <taxon>Pterygota</taxon>
        <taxon>Neoptera</taxon>
        <taxon>Endopterygota</taxon>
        <taxon>Diptera</taxon>
        <taxon>Brachycera</taxon>
        <taxon>Muscomorpha</taxon>
        <taxon>Tephritoidea</taxon>
        <taxon>Tephritidae</taxon>
        <taxon>Bactrocera</taxon>
        <taxon>Bactrocera</taxon>
    </lineage>
</organism>
<dbReference type="PANTHER" id="PTHR22792">
    <property type="entry name" value="LUPUS LA PROTEIN-RELATED"/>
    <property type="match status" value="1"/>
</dbReference>
<dbReference type="SMART" id="SM00715">
    <property type="entry name" value="LA"/>
    <property type="match status" value="1"/>
</dbReference>
<dbReference type="AlphaFoldDB" id="A0A034V6N4"/>
<dbReference type="InterPro" id="IPR006630">
    <property type="entry name" value="La_HTH"/>
</dbReference>
<dbReference type="Pfam" id="PF05383">
    <property type="entry name" value="La"/>
    <property type="match status" value="1"/>
</dbReference>
<comment type="subcellular location">
    <subcellularLocation>
        <location evidence="1">Nucleus</location>
    </subcellularLocation>
</comment>
<feature type="region of interest" description="Disordered" evidence="7">
    <location>
        <begin position="1"/>
        <end position="49"/>
    </location>
</feature>
<evidence type="ECO:0000256" key="1">
    <source>
        <dbReference type="ARBA" id="ARBA00004123"/>
    </source>
</evidence>
<dbReference type="EMBL" id="GAKP01019966">
    <property type="protein sequence ID" value="JAC38986.1"/>
    <property type="molecule type" value="Transcribed_RNA"/>
</dbReference>
<keyword evidence="5" id="KW-0539">Nucleus</keyword>
<dbReference type="Gene3D" id="1.10.10.10">
    <property type="entry name" value="Winged helix-like DNA-binding domain superfamily/Winged helix DNA-binding domain"/>
    <property type="match status" value="1"/>
</dbReference>
<keyword evidence="3" id="KW-0805">Transcription regulation</keyword>
<accession>A0A034V6N4</accession>
<evidence type="ECO:0000256" key="2">
    <source>
        <dbReference type="ARBA" id="ARBA00022884"/>
    </source>
</evidence>
<gene>
    <name evidence="9" type="primary">LARP7</name>
</gene>
<evidence type="ECO:0000256" key="3">
    <source>
        <dbReference type="ARBA" id="ARBA00023015"/>
    </source>
</evidence>
<dbReference type="GO" id="GO:0006396">
    <property type="term" value="P:RNA processing"/>
    <property type="evidence" value="ECO:0007669"/>
    <property type="project" value="InterPro"/>
</dbReference>
<dbReference type="PROSITE" id="PS50961">
    <property type="entry name" value="HTH_LA"/>
    <property type="match status" value="1"/>
</dbReference>
<dbReference type="GO" id="GO:0005634">
    <property type="term" value="C:nucleus"/>
    <property type="evidence" value="ECO:0007669"/>
    <property type="project" value="UniProtKB-SubCell"/>
</dbReference>
<feature type="domain" description="HTH La-type RNA-binding" evidence="8">
    <location>
        <begin position="45"/>
        <end position="135"/>
    </location>
</feature>
<dbReference type="InterPro" id="IPR036388">
    <property type="entry name" value="WH-like_DNA-bd_sf"/>
</dbReference>
<dbReference type="InterPro" id="IPR002344">
    <property type="entry name" value="Lupus_La"/>
</dbReference>
<evidence type="ECO:0000256" key="4">
    <source>
        <dbReference type="ARBA" id="ARBA00023163"/>
    </source>
</evidence>
<reference evidence="9" key="1">
    <citation type="journal article" date="2014" name="BMC Genomics">
        <title>Characterizing the developmental transcriptome of the oriental fruit fly, Bactrocera dorsalis (Diptera: Tephritidae) through comparative genomic analysis with Drosophila melanogaster utilizing modENCODE datasets.</title>
        <authorList>
            <person name="Geib S.M."/>
            <person name="Calla B."/>
            <person name="Hall B."/>
            <person name="Hou S."/>
            <person name="Manoukis N.C."/>
        </authorList>
    </citation>
    <scope>NUCLEOTIDE SEQUENCE</scope>
    <source>
        <strain evidence="9">Punador</strain>
    </source>
</reference>